<dbReference type="AlphaFoldDB" id="A0A9Q0G4C7"/>
<feature type="non-terminal residue" evidence="2">
    <location>
        <position position="1"/>
    </location>
</feature>
<dbReference type="SUPFAM" id="SSF81383">
    <property type="entry name" value="F-box domain"/>
    <property type="match status" value="1"/>
</dbReference>
<name>A0A9Q0G4C7_9ROSI</name>
<proteinExistence type="predicted"/>
<dbReference type="Proteomes" id="UP001141552">
    <property type="component" value="Unassembled WGS sequence"/>
</dbReference>
<organism evidence="2 3">
    <name type="scientific">Turnera subulata</name>
    <dbReference type="NCBI Taxonomy" id="218843"/>
    <lineage>
        <taxon>Eukaryota</taxon>
        <taxon>Viridiplantae</taxon>
        <taxon>Streptophyta</taxon>
        <taxon>Embryophyta</taxon>
        <taxon>Tracheophyta</taxon>
        <taxon>Spermatophyta</taxon>
        <taxon>Magnoliopsida</taxon>
        <taxon>eudicotyledons</taxon>
        <taxon>Gunneridae</taxon>
        <taxon>Pentapetalae</taxon>
        <taxon>rosids</taxon>
        <taxon>fabids</taxon>
        <taxon>Malpighiales</taxon>
        <taxon>Passifloraceae</taxon>
        <taxon>Turnera</taxon>
    </lineage>
</organism>
<dbReference type="InterPro" id="IPR001810">
    <property type="entry name" value="F-box_dom"/>
</dbReference>
<keyword evidence="3" id="KW-1185">Reference proteome</keyword>
<dbReference type="PANTHER" id="PTHR31672">
    <property type="entry name" value="BNACNNG10540D PROTEIN"/>
    <property type="match status" value="1"/>
</dbReference>
<dbReference type="PROSITE" id="PS50181">
    <property type="entry name" value="FBOX"/>
    <property type="match status" value="1"/>
</dbReference>
<dbReference type="InterPro" id="IPR036047">
    <property type="entry name" value="F-box-like_dom_sf"/>
</dbReference>
<evidence type="ECO:0000313" key="3">
    <source>
        <dbReference type="Proteomes" id="UP001141552"/>
    </source>
</evidence>
<comment type="caution">
    <text evidence="2">The sequence shown here is derived from an EMBL/GenBank/DDBJ whole genome shotgun (WGS) entry which is preliminary data.</text>
</comment>
<reference evidence="2" key="2">
    <citation type="journal article" date="2023" name="Plants (Basel)">
        <title>Annotation of the Turnera subulata (Passifloraceae) Draft Genome Reveals the S-Locus Evolved after the Divergence of Turneroideae from Passifloroideae in a Stepwise Manner.</title>
        <authorList>
            <person name="Henning P.M."/>
            <person name="Roalson E.H."/>
            <person name="Mir W."/>
            <person name="McCubbin A.G."/>
            <person name="Shore J.S."/>
        </authorList>
    </citation>
    <scope>NUCLEOTIDE SEQUENCE</scope>
    <source>
        <strain evidence="2">F60SS</strain>
    </source>
</reference>
<dbReference type="PANTHER" id="PTHR31672:SF13">
    <property type="entry name" value="F-BOX PROTEIN CPR30-LIKE"/>
    <property type="match status" value="1"/>
</dbReference>
<evidence type="ECO:0000259" key="1">
    <source>
        <dbReference type="PROSITE" id="PS50181"/>
    </source>
</evidence>
<accession>A0A9Q0G4C7</accession>
<dbReference type="SMART" id="SM00256">
    <property type="entry name" value="FBOX"/>
    <property type="match status" value="1"/>
</dbReference>
<feature type="domain" description="F-box" evidence="1">
    <location>
        <begin position="1"/>
        <end position="50"/>
    </location>
</feature>
<protein>
    <recommendedName>
        <fullName evidence="1">F-box domain-containing protein</fullName>
    </recommendedName>
</protein>
<reference evidence="2" key="1">
    <citation type="submission" date="2022-02" db="EMBL/GenBank/DDBJ databases">
        <authorList>
            <person name="Henning P.M."/>
            <person name="McCubbin A.G."/>
            <person name="Shore J.S."/>
        </authorList>
    </citation>
    <scope>NUCLEOTIDE SEQUENCE</scope>
    <source>
        <strain evidence="2">F60SS</strain>
        <tissue evidence="2">Leaves</tissue>
    </source>
</reference>
<sequence length="187" mass="21180">MSSTISLPLDIVTDILRCLPVKSLLRFRCASQAWRSLIDRFMKDNNLPIILMGKKGSEDDSFIESIDIYAVDDDEDNGLIQIKQTSLPWNHHTRILGSCNGMLALGVYGHPKPLKVWNPLTEKCYTLPAQSAIADWLPSRDISWSCFYHDASSSSHKLLAEVPNRNPHLDDCQLKHYNLETDHSTTD</sequence>
<evidence type="ECO:0000313" key="2">
    <source>
        <dbReference type="EMBL" id="KAJ4842165.1"/>
    </source>
</evidence>
<dbReference type="EMBL" id="JAKUCV010002570">
    <property type="protein sequence ID" value="KAJ4842165.1"/>
    <property type="molecule type" value="Genomic_DNA"/>
</dbReference>
<dbReference type="OrthoDB" id="1071894at2759"/>
<gene>
    <name evidence="2" type="ORF">Tsubulata_037404</name>
</gene>
<dbReference type="Gene3D" id="1.20.1280.50">
    <property type="match status" value="1"/>
</dbReference>
<dbReference type="InterPro" id="IPR050796">
    <property type="entry name" value="SCF_F-box_component"/>
</dbReference>
<dbReference type="Pfam" id="PF00646">
    <property type="entry name" value="F-box"/>
    <property type="match status" value="1"/>
</dbReference>